<keyword evidence="1" id="KW-1185">Reference proteome</keyword>
<accession>A0A9C6XB00</accession>
<evidence type="ECO:0000313" key="2">
    <source>
        <dbReference type="RefSeq" id="XP_052132511.1"/>
    </source>
</evidence>
<dbReference type="Proteomes" id="UP000504606">
    <property type="component" value="Unplaced"/>
</dbReference>
<name>A0A9C6XB00_FRAOC</name>
<dbReference type="GeneID" id="127752041"/>
<organism evidence="1 2">
    <name type="scientific">Frankliniella occidentalis</name>
    <name type="common">Western flower thrips</name>
    <name type="synonym">Euthrips occidentalis</name>
    <dbReference type="NCBI Taxonomy" id="133901"/>
    <lineage>
        <taxon>Eukaryota</taxon>
        <taxon>Metazoa</taxon>
        <taxon>Ecdysozoa</taxon>
        <taxon>Arthropoda</taxon>
        <taxon>Hexapoda</taxon>
        <taxon>Insecta</taxon>
        <taxon>Pterygota</taxon>
        <taxon>Neoptera</taxon>
        <taxon>Paraneoptera</taxon>
        <taxon>Thysanoptera</taxon>
        <taxon>Terebrantia</taxon>
        <taxon>Thripoidea</taxon>
        <taxon>Thripidae</taxon>
        <taxon>Frankliniella</taxon>
    </lineage>
</organism>
<gene>
    <name evidence="2" type="primary">LOC127752041</name>
</gene>
<dbReference type="RefSeq" id="XP_052132511.1">
    <property type="nucleotide sequence ID" value="XM_052276551.1"/>
</dbReference>
<protein>
    <submittedName>
        <fullName evidence="2">Uncharacterized protein LOC127752041 isoform X2</fullName>
    </submittedName>
</protein>
<proteinExistence type="predicted"/>
<sequence length="145" mass="16378">MDFFDSLNAPSEKPVYMKNTELPLFVPIKMMSIEPATTVVGLSIKVEGILGKSRIFFYLNKEDYKKMVENDGAAKLTTLINSNQNPYCFCVKKRSGFGMVFIPFDLELIVTARNEERVRMSQIPAVVRSEIDFEGLAKSSIVLEP</sequence>
<evidence type="ECO:0000313" key="1">
    <source>
        <dbReference type="Proteomes" id="UP000504606"/>
    </source>
</evidence>
<reference evidence="2" key="1">
    <citation type="submission" date="2025-08" db="UniProtKB">
        <authorList>
            <consortium name="RefSeq"/>
        </authorList>
    </citation>
    <scope>IDENTIFICATION</scope>
    <source>
        <tissue evidence="2">Whole organism</tissue>
    </source>
</reference>
<dbReference type="AlphaFoldDB" id="A0A9C6XB00"/>